<evidence type="ECO:0000313" key="2">
    <source>
        <dbReference type="Proteomes" id="UP001457282"/>
    </source>
</evidence>
<dbReference type="InterPro" id="IPR032675">
    <property type="entry name" value="LRR_dom_sf"/>
</dbReference>
<name>A0AAW1Y637_RUBAR</name>
<dbReference type="PANTHER" id="PTHR47186:SF3">
    <property type="entry name" value="OS09G0267800 PROTEIN"/>
    <property type="match status" value="1"/>
</dbReference>
<dbReference type="Gene3D" id="3.80.10.10">
    <property type="entry name" value="Ribonuclease Inhibitor"/>
    <property type="match status" value="1"/>
</dbReference>
<gene>
    <name evidence="1" type="ORF">M0R45_010087</name>
</gene>
<reference evidence="1 2" key="1">
    <citation type="journal article" date="2023" name="G3 (Bethesda)">
        <title>A chromosome-length genome assembly and annotation of blackberry (Rubus argutus, cv. 'Hillquist').</title>
        <authorList>
            <person name="Bruna T."/>
            <person name="Aryal R."/>
            <person name="Dudchenko O."/>
            <person name="Sargent D.J."/>
            <person name="Mead D."/>
            <person name="Buti M."/>
            <person name="Cavallini A."/>
            <person name="Hytonen T."/>
            <person name="Andres J."/>
            <person name="Pham M."/>
            <person name="Weisz D."/>
            <person name="Mascagni F."/>
            <person name="Usai G."/>
            <person name="Natali L."/>
            <person name="Bassil N."/>
            <person name="Fernandez G.E."/>
            <person name="Lomsadze A."/>
            <person name="Armour M."/>
            <person name="Olukolu B."/>
            <person name="Poorten T."/>
            <person name="Britton C."/>
            <person name="Davik J."/>
            <person name="Ashrafi H."/>
            <person name="Aiden E.L."/>
            <person name="Borodovsky M."/>
            <person name="Worthington M."/>
        </authorList>
    </citation>
    <scope>NUCLEOTIDE SEQUENCE [LARGE SCALE GENOMIC DNA]</scope>
    <source>
        <strain evidence="1">PI 553951</strain>
    </source>
</reference>
<dbReference type="Pfam" id="PF13855">
    <property type="entry name" value="LRR_8"/>
    <property type="match status" value="1"/>
</dbReference>
<keyword evidence="2" id="KW-1185">Reference proteome</keyword>
<dbReference type="EMBL" id="JBEDUW010000002">
    <property type="protein sequence ID" value="KAK9944525.1"/>
    <property type="molecule type" value="Genomic_DNA"/>
</dbReference>
<proteinExistence type="predicted"/>
<dbReference type="SUPFAM" id="SSF52047">
    <property type="entry name" value="RNI-like"/>
    <property type="match status" value="1"/>
</dbReference>
<protein>
    <submittedName>
        <fullName evidence="1">Uncharacterized protein</fullName>
    </submittedName>
</protein>
<sequence length="248" mass="28305">MVELNGWPTNEKYTCTSLATSTGGLPELLLFIDESEFELPATIFNAMDDLKVLSIRDSILPSLPLLKNLHTLIVRGCHLLNLDAIGELRTLMILDLRGSDVQRLPDTFKNLSNLRMLDLTTCQELETIAPGVISSLSRLEELYMWDSFQDWVVEKLASTETTNWISQLEERGQPEEEVDMWKRFNRLAVASTSQLEDEERSEPKELEDLGELYREEIENSNKKDEHTKLANSMTGQLGYFQSCFPCPV</sequence>
<organism evidence="1 2">
    <name type="scientific">Rubus argutus</name>
    <name type="common">Southern blackberry</name>
    <dbReference type="NCBI Taxonomy" id="59490"/>
    <lineage>
        <taxon>Eukaryota</taxon>
        <taxon>Viridiplantae</taxon>
        <taxon>Streptophyta</taxon>
        <taxon>Embryophyta</taxon>
        <taxon>Tracheophyta</taxon>
        <taxon>Spermatophyta</taxon>
        <taxon>Magnoliopsida</taxon>
        <taxon>eudicotyledons</taxon>
        <taxon>Gunneridae</taxon>
        <taxon>Pentapetalae</taxon>
        <taxon>rosids</taxon>
        <taxon>fabids</taxon>
        <taxon>Rosales</taxon>
        <taxon>Rosaceae</taxon>
        <taxon>Rosoideae</taxon>
        <taxon>Rosoideae incertae sedis</taxon>
        <taxon>Rubus</taxon>
    </lineage>
</organism>
<evidence type="ECO:0000313" key="1">
    <source>
        <dbReference type="EMBL" id="KAK9944525.1"/>
    </source>
</evidence>
<dbReference type="InterPro" id="IPR001611">
    <property type="entry name" value="Leu-rich_rpt"/>
</dbReference>
<comment type="caution">
    <text evidence="1">The sequence shown here is derived from an EMBL/GenBank/DDBJ whole genome shotgun (WGS) entry which is preliminary data.</text>
</comment>
<accession>A0AAW1Y637</accession>
<dbReference type="AlphaFoldDB" id="A0AAW1Y637"/>
<dbReference type="Proteomes" id="UP001457282">
    <property type="component" value="Unassembled WGS sequence"/>
</dbReference>
<dbReference type="PANTHER" id="PTHR47186">
    <property type="entry name" value="LEUCINE-RICH REPEAT-CONTAINING PROTEIN 57"/>
    <property type="match status" value="1"/>
</dbReference>